<keyword evidence="6" id="KW-0862">Zinc</keyword>
<dbReference type="InterPro" id="IPR050728">
    <property type="entry name" value="Zinc_Metalloprotease_M4"/>
</dbReference>
<dbReference type="KEGG" id="dpf:ON006_03305"/>
<dbReference type="PANTHER" id="PTHR33794:SF1">
    <property type="entry name" value="BACILLOLYSIN"/>
    <property type="match status" value="1"/>
</dbReference>
<dbReference type="GO" id="GO:0004222">
    <property type="term" value="F:metalloendopeptidase activity"/>
    <property type="evidence" value="ECO:0007669"/>
    <property type="project" value="InterPro"/>
</dbReference>
<evidence type="ECO:0000256" key="4">
    <source>
        <dbReference type="ARBA" id="ARBA00022729"/>
    </source>
</evidence>
<keyword evidence="5" id="KW-0378">Hydrolase</keyword>
<dbReference type="Gene3D" id="3.10.450.490">
    <property type="match status" value="1"/>
</dbReference>
<dbReference type="Gene3D" id="3.10.170.10">
    <property type="match status" value="1"/>
</dbReference>
<dbReference type="Pfam" id="PF02868">
    <property type="entry name" value="Peptidase_M4_C"/>
    <property type="match status" value="1"/>
</dbReference>
<evidence type="ECO:0000256" key="2">
    <source>
        <dbReference type="ARBA" id="ARBA00022670"/>
    </source>
</evidence>
<evidence type="ECO:0000256" key="5">
    <source>
        <dbReference type="ARBA" id="ARBA00022801"/>
    </source>
</evidence>
<evidence type="ECO:0000256" key="7">
    <source>
        <dbReference type="ARBA" id="ARBA00023049"/>
    </source>
</evidence>
<dbReference type="GO" id="GO:0006508">
    <property type="term" value="P:proteolysis"/>
    <property type="evidence" value="ECO:0007669"/>
    <property type="project" value="UniProtKB-KW"/>
</dbReference>
<reference evidence="13" key="1">
    <citation type="submission" date="2022-11" db="EMBL/GenBank/DDBJ databases">
        <title>Dyadobacter pollutisoli sp. nov., isolated from plastic dumped soil.</title>
        <authorList>
            <person name="Kim J.M."/>
            <person name="Kim K.R."/>
            <person name="Lee J.K."/>
            <person name="Hao L."/>
            <person name="Jeon C.O."/>
        </authorList>
    </citation>
    <scope>NUCLEOTIDE SEQUENCE</scope>
    <source>
        <strain evidence="13">U1</strain>
    </source>
</reference>
<dbReference type="InterPro" id="IPR026444">
    <property type="entry name" value="Secre_tail"/>
</dbReference>
<dbReference type="PRINTS" id="PR00730">
    <property type="entry name" value="THERMOLYSIN"/>
</dbReference>
<dbReference type="InterPro" id="IPR038081">
    <property type="entry name" value="CalX-like_sf"/>
</dbReference>
<keyword evidence="14" id="KW-1185">Reference proteome</keyword>
<dbReference type="Pfam" id="PF07504">
    <property type="entry name" value="FTP"/>
    <property type="match status" value="1"/>
</dbReference>
<dbReference type="RefSeq" id="WP_244823885.1">
    <property type="nucleotide sequence ID" value="NZ_CP112998.1"/>
</dbReference>
<evidence type="ECO:0000259" key="12">
    <source>
        <dbReference type="Pfam" id="PF18962"/>
    </source>
</evidence>
<evidence type="ECO:0000259" key="9">
    <source>
        <dbReference type="Pfam" id="PF01447"/>
    </source>
</evidence>
<feature type="domain" description="Peptidase M4 C-terminal" evidence="10">
    <location>
        <begin position="341"/>
        <end position="500"/>
    </location>
</feature>
<sequence>MKHGLLIVPVFLLCAHLCLSQSRTQGEIDAFAAKTGALPTIDPGTNALSSIRFPVGRAFQVTGGDVQQKSMVFVNQNSNLFGIRPDQDEYRLRALKTDNYGLENVTLQQTYKGVPVFDGMMKFHYNKNKDLTALNGNYISDIKVNVVPTLAQHEADALALQYVQGSKMGSYSAPLQVTKSTIYIFQKGLAQGVNGTKLLVYEVEVGNNADVREFLYIDAHNGSLVDQFTGTHQAIHRTLYETSQTLANRIWDEGDPLPGTLDVWQHSEVVTSGFIYNMMKNAFGFNSYNDADATMITINNNPAVNCPNATWNGVSANYCTGMATDDVVAHEWAHAYTQYTSGLIYQWQSGALNEAYSDIWGETVDQLDGYMDEGETDAPRTGCGDSNNRWQMGEKLTAFPGANRDMWNPTCFGDPGKVTDPQFRCSTSDNGGVHHNSGVINHAYALLVDGGSYNGQNITGLGLTKAAHIFWLAQSQYMVATTDFAAQADILEAAATSLIGIDLAALSTADGGPTSSGQTISAADVIELGKVIDAVELRAENNCAFTSILGPAPALCEGANAGLALFYEDFEGGLGAFTTSFETSSGSWVARSWVSAPAPASHGGNVAFGVNYQGGDCGASNQTGIIRIESPVIDIPAGTAGNLNMAFDHFIAIEDTWDGGNIKYSIDGGAWTLLPADAFTVNSYNNVLNASGAGSSNPMQSQQAFTGTNNGSLSGSWGQSQVDLTSIGLSAGHTIQLRFELGTDCRGGLDGWYVDNVRVYTCAVTPAVHFAMENSVLNEGEGTTPAGCLDYVDKIVTIQIDKAPSQPVTVTFNEPGGTAKNGATGDYTIFPTFVNLSSGSLTQDVTLRIYNDAYVEGPETIDLSYNINANGGNGYAASSFQNYQLTIIDDDLTPGNYTEELLSSTFSNGQEGWKVINGGNSFHGWAVSQFSNAGLDASKSPFFFVQSNITNGNFYFFDDIVESPPINTEGKKNLKLIFSQAWWPQIGSNPEVGYVDVWTGTSWQNLLTQNEATGKLGDLLTFTPDIQELTIPDAYANVNMKVRFRYVANSEIWWGIDAIKVTATNSTQIESVVNTGNAAQEYLGPNETAVFYDPASGNLMAKIKNLTPHDYGCTTVEVDRAGTNGTPWMGGYQITNKTFKVTPTNNNPTGQFEITIYYKATELNTFTPEIINSMGKSLGSIPTGNAATTSLVTVDVSPAFNGDYAFTSTFSTGFSGFGLSDAPAGSALPVTLVKFDGKHTAEGNQLTWTTTTEDNNAYYAVEESLNGRNFTETGRVQGMGTSSVTNEYSFTDSDFNKGITYYRLKQVDTDGKFAYSRIVSIDAVPAGSAKFYPNPTQSTLNIELPEVAAPWVSARIINVTGQEVMSREKLSIRNGKLNMSIGKLPSGVYQVLISDDKTTYRLSVVKL</sequence>
<comment type="similarity">
    <text evidence="1">Belongs to the peptidase M4 family.</text>
</comment>
<proteinExistence type="inferred from homology"/>
<keyword evidence="2" id="KW-0645">Protease</keyword>
<evidence type="ECO:0000256" key="6">
    <source>
        <dbReference type="ARBA" id="ARBA00022833"/>
    </source>
</evidence>
<dbReference type="Pfam" id="PF18962">
    <property type="entry name" value="Por_Secre_tail"/>
    <property type="match status" value="1"/>
</dbReference>
<dbReference type="Pfam" id="PF01447">
    <property type="entry name" value="Peptidase_M4"/>
    <property type="match status" value="1"/>
</dbReference>
<evidence type="ECO:0000256" key="8">
    <source>
        <dbReference type="PIRSR" id="PIRSR623612-1"/>
    </source>
</evidence>
<dbReference type="Proteomes" id="UP001164653">
    <property type="component" value="Chromosome"/>
</dbReference>
<evidence type="ECO:0000256" key="1">
    <source>
        <dbReference type="ARBA" id="ARBA00009388"/>
    </source>
</evidence>
<dbReference type="GO" id="GO:0046872">
    <property type="term" value="F:metal ion binding"/>
    <property type="evidence" value="ECO:0007669"/>
    <property type="project" value="UniProtKB-KW"/>
</dbReference>
<dbReference type="SUPFAM" id="SSF55486">
    <property type="entry name" value="Metalloproteases ('zincins'), catalytic domain"/>
    <property type="match status" value="1"/>
</dbReference>
<dbReference type="InterPro" id="IPR013856">
    <property type="entry name" value="Peptidase_M4_domain"/>
</dbReference>
<keyword evidence="3" id="KW-0479">Metal-binding</keyword>
<keyword evidence="7" id="KW-0482">Metalloprotease</keyword>
<evidence type="ECO:0000259" key="10">
    <source>
        <dbReference type="Pfam" id="PF02868"/>
    </source>
</evidence>
<protein>
    <submittedName>
        <fullName evidence="13">M4 family metallopeptidase</fullName>
    </submittedName>
</protein>
<accession>A0A9E8SLF4</accession>
<evidence type="ECO:0000313" key="14">
    <source>
        <dbReference type="Proteomes" id="UP001164653"/>
    </source>
</evidence>
<feature type="domain" description="FTP" evidence="11">
    <location>
        <begin position="88"/>
        <end position="138"/>
    </location>
</feature>
<dbReference type="EMBL" id="CP112998">
    <property type="protein sequence ID" value="WAC12993.1"/>
    <property type="molecule type" value="Genomic_DNA"/>
</dbReference>
<evidence type="ECO:0000259" key="11">
    <source>
        <dbReference type="Pfam" id="PF07504"/>
    </source>
</evidence>
<gene>
    <name evidence="13" type="ORF">ON006_03305</name>
</gene>
<dbReference type="InterPro" id="IPR011096">
    <property type="entry name" value="FTP_domain"/>
</dbReference>
<dbReference type="SUPFAM" id="SSF141072">
    <property type="entry name" value="CalX-like"/>
    <property type="match status" value="1"/>
</dbReference>
<keyword evidence="4" id="KW-0732">Signal</keyword>
<feature type="domain" description="Peptidase M4" evidence="9">
    <location>
        <begin position="270"/>
        <end position="338"/>
    </location>
</feature>
<evidence type="ECO:0000256" key="3">
    <source>
        <dbReference type="ARBA" id="ARBA00022723"/>
    </source>
</evidence>
<dbReference type="InterPro" id="IPR001570">
    <property type="entry name" value="Peptidase_M4_C_domain"/>
</dbReference>
<dbReference type="InterPro" id="IPR023612">
    <property type="entry name" value="Peptidase_M4"/>
</dbReference>
<feature type="active site" evidence="8">
    <location>
        <position position="331"/>
    </location>
</feature>
<name>A0A9E8SLF4_9BACT</name>
<organism evidence="13 14">
    <name type="scientific">Dyadobacter pollutisoli</name>
    <dbReference type="NCBI Taxonomy" id="2910158"/>
    <lineage>
        <taxon>Bacteria</taxon>
        <taxon>Pseudomonadati</taxon>
        <taxon>Bacteroidota</taxon>
        <taxon>Cytophagia</taxon>
        <taxon>Cytophagales</taxon>
        <taxon>Spirosomataceae</taxon>
        <taxon>Dyadobacter</taxon>
    </lineage>
</organism>
<dbReference type="InterPro" id="IPR027268">
    <property type="entry name" value="Peptidase_M4/M1_CTD_sf"/>
</dbReference>
<feature type="domain" description="Secretion system C-terminal sorting" evidence="12">
    <location>
        <begin position="1332"/>
        <end position="1400"/>
    </location>
</feature>
<dbReference type="Gene3D" id="2.60.40.10">
    <property type="entry name" value="Immunoglobulins"/>
    <property type="match status" value="1"/>
</dbReference>
<dbReference type="InterPro" id="IPR013783">
    <property type="entry name" value="Ig-like_fold"/>
</dbReference>
<evidence type="ECO:0000313" key="13">
    <source>
        <dbReference type="EMBL" id="WAC12993.1"/>
    </source>
</evidence>
<feature type="active site" description="Proton donor" evidence="8">
    <location>
        <position position="434"/>
    </location>
</feature>
<dbReference type="NCBIfam" id="TIGR04183">
    <property type="entry name" value="Por_Secre_tail"/>
    <property type="match status" value="1"/>
</dbReference>
<dbReference type="Gene3D" id="2.60.40.2030">
    <property type="match status" value="1"/>
</dbReference>
<dbReference type="PANTHER" id="PTHR33794">
    <property type="entry name" value="BACILLOLYSIN"/>
    <property type="match status" value="1"/>
</dbReference>
<dbReference type="Gene3D" id="1.10.390.10">
    <property type="entry name" value="Neutral Protease Domain 2"/>
    <property type="match status" value="1"/>
</dbReference>
<dbReference type="CDD" id="cd09597">
    <property type="entry name" value="M4_TLP"/>
    <property type="match status" value="1"/>
</dbReference>